<protein>
    <recommendedName>
        <fullName evidence="5">Secreted protein</fullName>
    </recommendedName>
</protein>
<dbReference type="AlphaFoldDB" id="A0A8T1LW46"/>
<reference evidence="3 4" key="1">
    <citation type="journal article" date="2018" name="Biotechnol. Adv.">
        <title>Improved genomic resources and new bioinformatic workflow for the carcinogenic parasite Clonorchis sinensis: Biotechnological implications.</title>
        <authorList>
            <person name="Wang D."/>
            <person name="Korhonen P.K."/>
            <person name="Gasser R.B."/>
            <person name="Young N.D."/>
        </authorList>
    </citation>
    <scope>NUCLEOTIDE SEQUENCE [LARGE SCALE GENOMIC DNA]</scope>
    <source>
        <strain evidence="3">Cs-k2</strain>
    </source>
</reference>
<comment type="caution">
    <text evidence="3">The sequence shown here is derived from an EMBL/GenBank/DDBJ whole genome shotgun (WGS) entry which is preliminary data.</text>
</comment>
<feature type="chain" id="PRO_5035940219" description="Secreted protein" evidence="2">
    <location>
        <begin position="28"/>
        <end position="71"/>
    </location>
</feature>
<name>A0A8T1LW46_CLOSI</name>
<evidence type="ECO:0000313" key="3">
    <source>
        <dbReference type="EMBL" id="KAG5440962.1"/>
    </source>
</evidence>
<accession>A0A8T1LW46</accession>
<sequence>MNFCSLLAASYISSIVFVSFIAQAAYQADFEELQSSGDDTHKCSCARKTNFSSSDNSRHSAGTKSTESANE</sequence>
<gene>
    <name evidence="3" type="ORF">CSKR_109723</name>
</gene>
<evidence type="ECO:0000256" key="1">
    <source>
        <dbReference type="SAM" id="MobiDB-lite"/>
    </source>
</evidence>
<evidence type="ECO:0000256" key="2">
    <source>
        <dbReference type="SAM" id="SignalP"/>
    </source>
</evidence>
<feature type="signal peptide" evidence="2">
    <location>
        <begin position="1"/>
        <end position="27"/>
    </location>
</feature>
<evidence type="ECO:0000313" key="4">
    <source>
        <dbReference type="Proteomes" id="UP000286415"/>
    </source>
</evidence>
<feature type="non-terminal residue" evidence="3">
    <location>
        <position position="71"/>
    </location>
</feature>
<reference evidence="3 4" key="2">
    <citation type="journal article" date="2021" name="Genomics">
        <title>High-quality reference genome for Clonorchis sinensis.</title>
        <authorList>
            <person name="Young N.D."/>
            <person name="Stroehlein A.J."/>
            <person name="Kinkar L."/>
            <person name="Wang T."/>
            <person name="Sohn W.M."/>
            <person name="Chang B.C.H."/>
            <person name="Kaur P."/>
            <person name="Weisz D."/>
            <person name="Dudchenko O."/>
            <person name="Aiden E.L."/>
            <person name="Korhonen P.K."/>
            <person name="Gasser R.B."/>
        </authorList>
    </citation>
    <scope>NUCLEOTIDE SEQUENCE [LARGE SCALE GENOMIC DNA]</scope>
    <source>
        <strain evidence="3">Cs-k2</strain>
    </source>
</reference>
<evidence type="ECO:0008006" key="5">
    <source>
        <dbReference type="Google" id="ProtNLM"/>
    </source>
</evidence>
<dbReference type="Proteomes" id="UP000286415">
    <property type="component" value="Unassembled WGS sequence"/>
</dbReference>
<feature type="region of interest" description="Disordered" evidence="1">
    <location>
        <begin position="47"/>
        <end position="71"/>
    </location>
</feature>
<keyword evidence="4" id="KW-1185">Reference proteome</keyword>
<organism evidence="3 4">
    <name type="scientific">Clonorchis sinensis</name>
    <name type="common">Chinese liver fluke</name>
    <dbReference type="NCBI Taxonomy" id="79923"/>
    <lineage>
        <taxon>Eukaryota</taxon>
        <taxon>Metazoa</taxon>
        <taxon>Spiralia</taxon>
        <taxon>Lophotrochozoa</taxon>
        <taxon>Platyhelminthes</taxon>
        <taxon>Trematoda</taxon>
        <taxon>Digenea</taxon>
        <taxon>Opisthorchiida</taxon>
        <taxon>Opisthorchiata</taxon>
        <taxon>Opisthorchiidae</taxon>
        <taxon>Clonorchis</taxon>
    </lineage>
</organism>
<proteinExistence type="predicted"/>
<keyword evidence="2" id="KW-0732">Signal</keyword>
<dbReference type="EMBL" id="NIRI02000077">
    <property type="protein sequence ID" value="KAG5440962.1"/>
    <property type="molecule type" value="Genomic_DNA"/>
</dbReference>